<dbReference type="GeneID" id="6011829"/>
<dbReference type="Proteomes" id="UP000001861">
    <property type="component" value="Unassembled WGS sequence"/>
</dbReference>
<feature type="compositionally biased region" description="Polar residues" evidence="1">
    <location>
        <begin position="438"/>
        <end position="469"/>
    </location>
</feature>
<proteinExistence type="predicted"/>
<dbReference type="RefSeq" id="XP_001835301.1">
    <property type="nucleotide sequence ID" value="XM_001835249.1"/>
</dbReference>
<reference evidence="2 3" key="1">
    <citation type="journal article" date="2010" name="Proc. Natl. Acad. Sci. U.S.A.">
        <title>Insights into evolution of multicellular fungi from the assembled chromosomes of the mushroom Coprinopsis cinerea (Coprinus cinereus).</title>
        <authorList>
            <person name="Stajich J.E."/>
            <person name="Wilke S.K."/>
            <person name="Ahren D."/>
            <person name="Au C.H."/>
            <person name="Birren B.W."/>
            <person name="Borodovsky M."/>
            <person name="Burns C."/>
            <person name="Canback B."/>
            <person name="Casselton L.A."/>
            <person name="Cheng C.K."/>
            <person name="Deng J."/>
            <person name="Dietrich F.S."/>
            <person name="Fargo D.C."/>
            <person name="Farman M.L."/>
            <person name="Gathman A.C."/>
            <person name="Goldberg J."/>
            <person name="Guigo R."/>
            <person name="Hoegger P.J."/>
            <person name="Hooker J.B."/>
            <person name="Huggins A."/>
            <person name="James T.Y."/>
            <person name="Kamada T."/>
            <person name="Kilaru S."/>
            <person name="Kodira C."/>
            <person name="Kues U."/>
            <person name="Kupfer D."/>
            <person name="Kwan H.S."/>
            <person name="Lomsadze A."/>
            <person name="Li W."/>
            <person name="Lilly W.W."/>
            <person name="Ma L.J."/>
            <person name="Mackey A.J."/>
            <person name="Manning G."/>
            <person name="Martin F."/>
            <person name="Muraguchi H."/>
            <person name="Natvig D.O."/>
            <person name="Palmerini H."/>
            <person name="Ramesh M.A."/>
            <person name="Rehmeyer C.J."/>
            <person name="Roe B.A."/>
            <person name="Shenoy N."/>
            <person name="Stanke M."/>
            <person name="Ter-Hovhannisyan V."/>
            <person name="Tunlid A."/>
            <person name="Velagapudi R."/>
            <person name="Vision T.J."/>
            <person name="Zeng Q."/>
            <person name="Zolan M.E."/>
            <person name="Pukkila P.J."/>
        </authorList>
    </citation>
    <scope>NUCLEOTIDE SEQUENCE [LARGE SCALE GENOMIC DNA]</scope>
    <source>
        <strain evidence="3">Okayama-7 / 130 / ATCC MYA-4618 / FGSC 9003</strain>
    </source>
</reference>
<keyword evidence="3" id="KW-1185">Reference proteome</keyword>
<feature type="region of interest" description="Disordered" evidence="1">
    <location>
        <begin position="131"/>
        <end position="268"/>
    </location>
</feature>
<dbReference type="InParanoid" id="A8NPB5"/>
<organism evidence="2 3">
    <name type="scientific">Coprinopsis cinerea (strain Okayama-7 / 130 / ATCC MYA-4618 / FGSC 9003)</name>
    <name type="common">Inky cap fungus</name>
    <name type="synonym">Hormographiella aspergillata</name>
    <dbReference type="NCBI Taxonomy" id="240176"/>
    <lineage>
        <taxon>Eukaryota</taxon>
        <taxon>Fungi</taxon>
        <taxon>Dikarya</taxon>
        <taxon>Basidiomycota</taxon>
        <taxon>Agaricomycotina</taxon>
        <taxon>Agaricomycetes</taxon>
        <taxon>Agaricomycetidae</taxon>
        <taxon>Agaricales</taxon>
        <taxon>Agaricineae</taxon>
        <taxon>Psathyrellaceae</taxon>
        <taxon>Coprinopsis</taxon>
    </lineage>
</organism>
<feature type="compositionally biased region" description="Polar residues" evidence="1">
    <location>
        <begin position="393"/>
        <end position="424"/>
    </location>
</feature>
<sequence>MAPKAASTTILDALQDFFLVIATIPQWQALDDKIVTRNKLILRDSTRIIYECANKENLRQSKHLGDDLLQWIGKDCRTYDSRPNDIPLAFFESTTYSQPAPILLRHRPSCANLVTDPNTLRKYLTLDTDDATSKRLPKKKEPGNRPPKRYLSDDDESSGLRPDPTSKKSRPGPASVQQAGTNHALQRTAQHNQSQRNPAIVKPKPVKPSQSVQEQAQDAVATDGGDRHNEADDVGQSAEREAELAPATHNPRYPIRAPNRHDLPSTDPARDLADLVQLHISQTASLNELQGHCRVLMDYYSRERNYYRVQNSELREEVDAHKAKIKTLKDNIDQIRAFIGFGPAFKQQSERQSHPPQRPHSVPAVPHRQYPTLDPQQVQSMEPLQPDRLLPGTTPSGPQHNANTFDNSTGFSESMNFQGNQFNNASAYPPFPAAPSSQDKVFNGNSTSIDLLSQTPQPVTLAQASSGTM</sequence>
<dbReference type="VEuPathDB" id="FungiDB:CC1G_10228"/>
<comment type="caution">
    <text evidence="2">The sequence shown here is derived from an EMBL/GenBank/DDBJ whole genome shotgun (WGS) entry which is preliminary data.</text>
</comment>
<protein>
    <submittedName>
        <fullName evidence="2">Uncharacterized protein</fullName>
    </submittedName>
</protein>
<dbReference type="KEGG" id="cci:CC1G_10228"/>
<name>A8NPB5_COPC7</name>
<dbReference type="AlphaFoldDB" id="A8NPB5"/>
<evidence type="ECO:0000313" key="3">
    <source>
        <dbReference type="Proteomes" id="UP000001861"/>
    </source>
</evidence>
<accession>A8NPB5</accession>
<evidence type="ECO:0000256" key="1">
    <source>
        <dbReference type="SAM" id="MobiDB-lite"/>
    </source>
</evidence>
<dbReference type="EMBL" id="AACS02000012">
    <property type="protein sequence ID" value="EAU86506.1"/>
    <property type="molecule type" value="Genomic_DNA"/>
</dbReference>
<feature type="region of interest" description="Disordered" evidence="1">
    <location>
        <begin position="346"/>
        <end position="370"/>
    </location>
</feature>
<evidence type="ECO:0000313" key="2">
    <source>
        <dbReference type="EMBL" id="EAU86506.1"/>
    </source>
</evidence>
<gene>
    <name evidence="2" type="ORF">CC1G_10228</name>
</gene>
<feature type="region of interest" description="Disordered" evidence="1">
    <location>
        <begin position="385"/>
        <end position="469"/>
    </location>
</feature>
<feature type="compositionally biased region" description="Polar residues" evidence="1">
    <location>
        <begin position="175"/>
        <end position="197"/>
    </location>
</feature>
<feature type="compositionally biased region" description="Basic and acidic residues" evidence="1">
    <location>
        <begin position="259"/>
        <end position="268"/>
    </location>
</feature>